<sequence length="30" mass="3502">MQDHLMAFKIEDHFMKWLAETLGTSAIYSS</sequence>
<accession>A0A0A9B0C0</accession>
<dbReference type="EMBL" id="GBRH01241074">
    <property type="protein sequence ID" value="JAD56821.1"/>
    <property type="molecule type" value="Transcribed_RNA"/>
</dbReference>
<reference evidence="1" key="2">
    <citation type="journal article" date="2015" name="Data Brief">
        <title>Shoot transcriptome of the giant reed, Arundo donax.</title>
        <authorList>
            <person name="Barrero R.A."/>
            <person name="Guerrero F.D."/>
            <person name="Moolhuijzen P."/>
            <person name="Goolsby J.A."/>
            <person name="Tidwell J."/>
            <person name="Bellgard S.E."/>
            <person name="Bellgard M.I."/>
        </authorList>
    </citation>
    <scope>NUCLEOTIDE SEQUENCE</scope>
    <source>
        <tissue evidence="1">Shoot tissue taken approximately 20 cm above the soil surface</tissue>
    </source>
</reference>
<protein>
    <submittedName>
        <fullName evidence="1">Uncharacterized protein</fullName>
    </submittedName>
</protein>
<dbReference type="AlphaFoldDB" id="A0A0A9B0C0"/>
<evidence type="ECO:0000313" key="1">
    <source>
        <dbReference type="EMBL" id="JAD56821.1"/>
    </source>
</evidence>
<organism evidence="1">
    <name type="scientific">Arundo donax</name>
    <name type="common">Giant reed</name>
    <name type="synonym">Donax arundinaceus</name>
    <dbReference type="NCBI Taxonomy" id="35708"/>
    <lineage>
        <taxon>Eukaryota</taxon>
        <taxon>Viridiplantae</taxon>
        <taxon>Streptophyta</taxon>
        <taxon>Embryophyta</taxon>
        <taxon>Tracheophyta</taxon>
        <taxon>Spermatophyta</taxon>
        <taxon>Magnoliopsida</taxon>
        <taxon>Liliopsida</taxon>
        <taxon>Poales</taxon>
        <taxon>Poaceae</taxon>
        <taxon>PACMAD clade</taxon>
        <taxon>Arundinoideae</taxon>
        <taxon>Arundineae</taxon>
        <taxon>Arundo</taxon>
    </lineage>
</organism>
<proteinExistence type="predicted"/>
<name>A0A0A9B0C0_ARUDO</name>
<reference evidence="1" key="1">
    <citation type="submission" date="2014-09" db="EMBL/GenBank/DDBJ databases">
        <authorList>
            <person name="Magalhaes I.L.F."/>
            <person name="Oliveira U."/>
            <person name="Santos F.R."/>
            <person name="Vidigal T.H.D.A."/>
            <person name="Brescovit A.D."/>
            <person name="Santos A.J."/>
        </authorList>
    </citation>
    <scope>NUCLEOTIDE SEQUENCE</scope>
    <source>
        <tissue evidence="1">Shoot tissue taken approximately 20 cm above the soil surface</tissue>
    </source>
</reference>